<keyword evidence="3" id="KW-0732">Signal</keyword>
<dbReference type="GO" id="GO:0006027">
    <property type="term" value="P:glycosaminoglycan catabolic process"/>
    <property type="evidence" value="ECO:0007669"/>
    <property type="project" value="TreeGrafter"/>
</dbReference>
<proteinExistence type="inferred from homology"/>
<feature type="domain" description="Sulfatase N-terminal" evidence="6">
    <location>
        <begin position="24"/>
        <end position="327"/>
    </location>
</feature>
<protein>
    <submittedName>
        <fullName evidence="7">N-sulfoglucosamine sulfohydrolase-like protein</fullName>
    </submittedName>
</protein>
<evidence type="ECO:0000313" key="7">
    <source>
        <dbReference type="EMBL" id="RWS10605.1"/>
    </source>
</evidence>
<reference evidence="7" key="2">
    <citation type="submission" date="2018-11" db="EMBL/GenBank/DDBJ databases">
        <title>Trombidioid mite genomics.</title>
        <authorList>
            <person name="Dong X."/>
        </authorList>
    </citation>
    <scope>NUCLEOTIDE SEQUENCE</scope>
    <source>
        <strain evidence="7">UoL-WK</strain>
    </source>
</reference>
<reference evidence="7 9" key="1">
    <citation type="journal article" date="2018" name="Gigascience">
        <title>Genomes of trombidid mites reveal novel predicted allergens and laterally-transferred genes associated with secondary metabolism.</title>
        <authorList>
            <person name="Dong X."/>
            <person name="Chaisiri K."/>
            <person name="Xia D."/>
            <person name="Armstrong S.D."/>
            <person name="Fang Y."/>
            <person name="Donnelly M.J."/>
            <person name="Kadowaki T."/>
            <person name="McGarry J.W."/>
            <person name="Darby A.C."/>
            <person name="Makepeace B.L."/>
        </authorList>
    </citation>
    <scope>NUCLEOTIDE SEQUENCE [LARGE SCALE GENOMIC DNA]</scope>
    <source>
        <strain evidence="7">UoL-WK</strain>
    </source>
</reference>
<evidence type="ECO:0000313" key="8">
    <source>
        <dbReference type="EMBL" id="RWS10885.1"/>
    </source>
</evidence>
<dbReference type="Pfam" id="PF00884">
    <property type="entry name" value="Sulfatase"/>
    <property type="match status" value="1"/>
</dbReference>
<comment type="cofactor">
    <cofactor evidence="1">
        <name>Ca(2+)</name>
        <dbReference type="ChEBI" id="CHEBI:29108"/>
    </cofactor>
</comment>
<evidence type="ECO:0000256" key="4">
    <source>
        <dbReference type="ARBA" id="ARBA00022801"/>
    </source>
</evidence>
<accession>A0A3S3PJ34</accession>
<comment type="caution">
    <text evidence="7">The sequence shown here is derived from an EMBL/GenBank/DDBJ whole genome shotgun (WGS) entry which is preliminary data.</text>
</comment>
<dbReference type="PROSITE" id="PS00523">
    <property type="entry name" value="SULFATASE_1"/>
    <property type="match status" value="1"/>
</dbReference>
<dbReference type="InterPro" id="IPR000917">
    <property type="entry name" value="Sulfatase_N"/>
</dbReference>
<dbReference type="InterPro" id="IPR024607">
    <property type="entry name" value="Sulfatase_CS"/>
</dbReference>
<organism evidence="7 9">
    <name type="scientific">Dinothrombium tinctorium</name>
    <dbReference type="NCBI Taxonomy" id="1965070"/>
    <lineage>
        <taxon>Eukaryota</taxon>
        <taxon>Metazoa</taxon>
        <taxon>Ecdysozoa</taxon>
        <taxon>Arthropoda</taxon>
        <taxon>Chelicerata</taxon>
        <taxon>Arachnida</taxon>
        <taxon>Acari</taxon>
        <taxon>Acariformes</taxon>
        <taxon>Trombidiformes</taxon>
        <taxon>Prostigmata</taxon>
        <taxon>Anystina</taxon>
        <taxon>Parasitengona</taxon>
        <taxon>Trombidioidea</taxon>
        <taxon>Trombidiidae</taxon>
        <taxon>Dinothrombium</taxon>
    </lineage>
</organism>
<keyword evidence="4 7" id="KW-0378">Hydrolase</keyword>
<name>A0A3S3PJ34_9ACAR</name>
<gene>
    <name evidence="8" type="ORF">B4U79_10028</name>
    <name evidence="7" type="ORF">B4U79_15241</name>
</gene>
<dbReference type="GO" id="GO:0016250">
    <property type="term" value="F:N-sulfoglucosamine sulfohydrolase activity"/>
    <property type="evidence" value="ECO:0007669"/>
    <property type="project" value="TreeGrafter"/>
</dbReference>
<keyword evidence="9" id="KW-1185">Reference proteome</keyword>
<dbReference type="PANTHER" id="PTHR43108">
    <property type="entry name" value="N-ACETYLGLUCOSAMINE-6-SULFATASE FAMILY MEMBER"/>
    <property type="match status" value="1"/>
</dbReference>
<evidence type="ECO:0000259" key="6">
    <source>
        <dbReference type="Pfam" id="PF00884"/>
    </source>
</evidence>
<evidence type="ECO:0000256" key="3">
    <source>
        <dbReference type="ARBA" id="ARBA00022729"/>
    </source>
</evidence>
<dbReference type="PANTHER" id="PTHR43108:SF6">
    <property type="entry name" value="N-SULPHOGLUCOSAMINE SULPHOHYDROLASE"/>
    <property type="match status" value="1"/>
</dbReference>
<dbReference type="InterPro" id="IPR017850">
    <property type="entry name" value="Alkaline_phosphatase_core_sf"/>
</dbReference>
<evidence type="ECO:0000313" key="9">
    <source>
        <dbReference type="Proteomes" id="UP000285301"/>
    </source>
</evidence>
<dbReference type="Proteomes" id="UP000285301">
    <property type="component" value="Unassembled WGS sequence"/>
</dbReference>
<dbReference type="OrthoDB" id="10012954at2759"/>
<keyword evidence="5" id="KW-0325">Glycoprotein</keyword>
<dbReference type="Gene3D" id="3.40.720.10">
    <property type="entry name" value="Alkaline Phosphatase, subunit A"/>
    <property type="match status" value="1"/>
</dbReference>
<evidence type="ECO:0000256" key="5">
    <source>
        <dbReference type="ARBA" id="ARBA00023180"/>
    </source>
</evidence>
<dbReference type="EMBL" id="NCKU01002040">
    <property type="protein sequence ID" value="RWS10605.1"/>
    <property type="molecule type" value="Genomic_DNA"/>
</dbReference>
<dbReference type="AlphaFoldDB" id="A0A3S3PJ34"/>
<evidence type="ECO:0000256" key="2">
    <source>
        <dbReference type="ARBA" id="ARBA00008779"/>
    </source>
</evidence>
<dbReference type="STRING" id="1965070.A0A3S3PJ34"/>
<dbReference type="CDD" id="cd16027">
    <property type="entry name" value="SGSH"/>
    <property type="match status" value="1"/>
</dbReference>
<dbReference type="GO" id="GO:0030200">
    <property type="term" value="P:heparan sulfate proteoglycan catabolic process"/>
    <property type="evidence" value="ECO:0007669"/>
    <property type="project" value="TreeGrafter"/>
</dbReference>
<sequence>MHRVAVYLMWIYAFTTDPGLCLDRNVLIILADDFGLETPVYNNTLCKTPNLERLAKRSVTFQSAYTSVSSCSPSRAALLTGLPSHENGMFGLHHSMHNFNSFQSVLSLSKILKRHKIKTGIIGKKHVGPRSVYPFDFERTEENSSILQVGRNITRIKLLVRHFLSNAKSPFFLYIGFHDPHRCGHTHPEYGNFCENFGSGKPGMGLIPDWKPIQYDPNTVDVPYFMPDTKEAREDIAAYYTTISRLDQVGVSLVLDELKEAGYENNTLVIFTSDNGPSFPNGRTNVYEPAVKEPFLISNPFEPDSWGKVESSAVSLLDVLPTVLDWFAIKFPKYKIFKKRVKLTGKSLLSFTNRPFETTMSENNEIYMSHNLHEVTMYYPMRAVRVNDYKLIHNLNYRAPFPIDQDFYLSPTFQGILNRTARGEPLRWFKNLTIYYQRPEWELFDLKHDYRELNNIYEKESIKNVTNLLKALLHRWMQATNDPWLCSPDAVLEENRSYEKPTCLPLFNR</sequence>
<dbReference type="EMBL" id="NCKU01001930">
    <property type="protein sequence ID" value="RWS10885.1"/>
    <property type="molecule type" value="Genomic_DNA"/>
</dbReference>
<comment type="similarity">
    <text evidence="2">Belongs to the sulfatase family.</text>
</comment>
<dbReference type="SUPFAM" id="SSF53649">
    <property type="entry name" value="Alkaline phosphatase-like"/>
    <property type="match status" value="1"/>
</dbReference>
<evidence type="ECO:0000256" key="1">
    <source>
        <dbReference type="ARBA" id="ARBA00001913"/>
    </source>
</evidence>